<dbReference type="Gene3D" id="3.90.1200.10">
    <property type="match status" value="1"/>
</dbReference>
<dbReference type="PANTHER" id="PTHR21064:SF6">
    <property type="entry name" value="AMINOGLYCOSIDE PHOSPHOTRANSFERASE DOMAIN-CONTAINING PROTEIN"/>
    <property type="match status" value="1"/>
</dbReference>
<feature type="domain" description="Aminoglycoside phosphotransferase" evidence="2">
    <location>
        <begin position="27"/>
        <end position="259"/>
    </location>
</feature>
<dbReference type="STRING" id="564137.SAMN04488238_10870"/>
<keyword evidence="4" id="KW-1185">Reference proteome</keyword>
<accession>A0A1H3BIT3</accession>
<gene>
    <name evidence="3" type="ORF">SAMN04488238_10870</name>
</gene>
<reference evidence="3 4" key="1">
    <citation type="submission" date="2016-10" db="EMBL/GenBank/DDBJ databases">
        <authorList>
            <person name="de Groot N.N."/>
        </authorList>
    </citation>
    <scope>NUCLEOTIDE SEQUENCE [LARGE SCALE GENOMIC DNA]</scope>
    <source>
        <strain evidence="3 4">CGMCC 1.8894</strain>
    </source>
</reference>
<evidence type="ECO:0000259" key="2">
    <source>
        <dbReference type="Pfam" id="PF01636"/>
    </source>
</evidence>
<dbReference type="GO" id="GO:0004413">
    <property type="term" value="F:homoserine kinase activity"/>
    <property type="evidence" value="ECO:0007669"/>
    <property type="project" value="TreeGrafter"/>
</dbReference>
<dbReference type="InterPro" id="IPR002575">
    <property type="entry name" value="Aminoglycoside_PTrfase"/>
</dbReference>
<sequence length="328" mass="36292">MTPDLLHPFLHLWGLPATARVTLINVSENHTFRVQAPGRDLVLRLHRASHRSDAQIASELAWLDALHDVKPLRCARPLRAENGAALQHIMTPQGPRQLVAFEWIEGAEPSVGPGLRRWFPELGALTARLHQHAHHWARPADFTRDRWDIAAILGPEPAWGRWQDAPGLTRTGIDTLDALSAHLTERLTAYGTAPARFGLVHADLRLANLLTDARGLNVIDFDDCGFSWWIYDFAAAVSFIEEDPALPDLAQAWVAGYRGIADLPDADVAMLPDMVMLRRLLLTAWLGTRADSDTAGQFGGSAYTEGTVRLATRYLAQGAVGAWDRPWP</sequence>
<evidence type="ECO:0000313" key="4">
    <source>
        <dbReference type="Proteomes" id="UP000198539"/>
    </source>
</evidence>
<dbReference type="InterPro" id="IPR011009">
    <property type="entry name" value="Kinase-like_dom_sf"/>
</dbReference>
<comment type="similarity">
    <text evidence="1">Belongs to the pseudomonas-type ThrB family.</text>
</comment>
<dbReference type="SUPFAM" id="SSF56112">
    <property type="entry name" value="Protein kinase-like (PK-like)"/>
    <property type="match status" value="1"/>
</dbReference>
<organism evidence="3 4">
    <name type="scientific">Roseicitreum antarcticum</name>
    <dbReference type="NCBI Taxonomy" id="564137"/>
    <lineage>
        <taxon>Bacteria</taxon>
        <taxon>Pseudomonadati</taxon>
        <taxon>Pseudomonadota</taxon>
        <taxon>Alphaproteobacteria</taxon>
        <taxon>Rhodobacterales</taxon>
        <taxon>Paracoccaceae</taxon>
        <taxon>Roseicitreum</taxon>
    </lineage>
</organism>
<protein>
    <submittedName>
        <fullName evidence="3">Ser/Thr protein kinase RdoA involved in Cpx stress response, MazF antagonist</fullName>
    </submittedName>
</protein>
<evidence type="ECO:0000256" key="1">
    <source>
        <dbReference type="ARBA" id="ARBA00038240"/>
    </source>
</evidence>
<dbReference type="PANTHER" id="PTHR21064">
    <property type="entry name" value="AMINOGLYCOSIDE PHOSPHOTRANSFERASE DOMAIN-CONTAINING PROTEIN-RELATED"/>
    <property type="match status" value="1"/>
</dbReference>
<keyword evidence="3" id="KW-0808">Transferase</keyword>
<keyword evidence="3" id="KW-0418">Kinase</keyword>
<dbReference type="Pfam" id="PF01636">
    <property type="entry name" value="APH"/>
    <property type="match status" value="1"/>
</dbReference>
<dbReference type="Gene3D" id="3.30.200.20">
    <property type="entry name" value="Phosphorylase Kinase, domain 1"/>
    <property type="match status" value="1"/>
</dbReference>
<dbReference type="OrthoDB" id="241498at2"/>
<dbReference type="Proteomes" id="UP000198539">
    <property type="component" value="Unassembled WGS sequence"/>
</dbReference>
<proteinExistence type="inferred from homology"/>
<dbReference type="AlphaFoldDB" id="A0A1H3BIT3"/>
<dbReference type="RefSeq" id="WP_092890828.1">
    <property type="nucleotide sequence ID" value="NZ_CP061498.1"/>
</dbReference>
<name>A0A1H3BIT3_9RHOB</name>
<dbReference type="InterPro" id="IPR050249">
    <property type="entry name" value="Pseudomonas-type_ThrB"/>
</dbReference>
<dbReference type="EMBL" id="FNOM01000008">
    <property type="protein sequence ID" value="SDX41853.1"/>
    <property type="molecule type" value="Genomic_DNA"/>
</dbReference>
<evidence type="ECO:0000313" key="3">
    <source>
        <dbReference type="EMBL" id="SDX41853.1"/>
    </source>
</evidence>
<dbReference type="GO" id="GO:0009088">
    <property type="term" value="P:threonine biosynthetic process"/>
    <property type="evidence" value="ECO:0007669"/>
    <property type="project" value="TreeGrafter"/>
</dbReference>